<keyword evidence="2 3" id="KW-0175">Coiled coil</keyword>
<evidence type="ECO:0000256" key="3">
    <source>
        <dbReference type="SAM" id="Coils"/>
    </source>
</evidence>
<dbReference type="PANTHER" id="PTHR32347:SF14">
    <property type="entry name" value="EFFLUX SYSTEM COMPONENT YKNX-RELATED"/>
    <property type="match status" value="1"/>
</dbReference>
<dbReference type="Pfam" id="PF25990">
    <property type="entry name" value="Beta-barrel_YknX"/>
    <property type="match status" value="1"/>
</dbReference>
<dbReference type="InterPro" id="IPR058636">
    <property type="entry name" value="Beta-barrel_YknX"/>
</dbReference>
<evidence type="ECO:0000313" key="5">
    <source>
        <dbReference type="EMBL" id="PLX16526.1"/>
    </source>
</evidence>
<proteinExistence type="predicted"/>
<organism evidence="5 6">
    <name type="scientific">Muiribacterium halophilum</name>
    <dbReference type="NCBI Taxonomy" id="2053465"/>
    <lineage>
        <taxon>Bacteria</taxon>
        <taxon>Candidatus Muiribacteriota</taxon>
        <taxon>Candidatus Muiribacteriia</taxon>
        <taxon>Candidatus Muiribacteriales</taxon>
        <taxon>Candidatus Muiribacteriaceae</taxon>
        <taxon>Candidatus Muiribacterium</taxon>
    </lineage>
</organism>
<accession>A0A2N5ZCX6</accession>
<dbReference type="AlphaFoldDB" id="A0A2N5ZCX6"/>
<gene>
    <name evidence="5" type="ORF">C0601_10040</name>
</gene>
<feature type="domain" description="YknX-like beta-barrel" evidence="4">
    <location>
        <begin position="233"/>
        <end position="312"/>
    </location>
</feature>
<evidence type="ECO:0000313" key="6">
    <source>
        <dbReference type="Proteomes" id="UP000234857"/>
    </source>
</evidence>
<dbReference type="PANTHER" id="PTHR32347">
    <property type="entry name" value="EFFLUX SYSTEM COMPONENT YKNX-RELATED"/>
    <property type="match status" value="1"/>
</dbReference>
<comment type="caution">
    <text evidence="5">The sequence shown here is derived from an EMBL/GenBank/DDBJ whole genome shotgun (WGS) entry which is preliminary data.</text>
</comment>
<feature type="coiled-coil region" evidence="3">
    <location>
        <begin position="102"/>
        <end position="194"/>
    </location>
</feature>
<evidence type="ECO:0000256" key="2">
    <source>
        <dbReference type="ARBA" id="ARBA00023054"/>
    </source>
</evidence>
<evidence type="ECO:0000256" key="1">
    <source>
        <dbReference type="ARBA" id="ARBA00004196"/>
    </source>
</evidence>
<dbReference type="EMBL" id="PKTG01000112">
    <property type="protein sequence ID" value="PLX16526.1"/>
    <property type="molecule type" value="Genomic_DNA"/>
</dbReference>
<dbReference type="Proteomes" id="UP000234857">
    <property type="component" value="Unassembled WGS sequence"/>
</dbReference>
<comment type="subcellular location">
    <subcellularLocation>
        <location evidence="1">Cell envelope</location>
    </subcellularLocation>
</comment>
<dbReference type="InterPro" id="IPR050465">
    <property type="entry name" value="UPF0194_transport"/>
</dbReference>
<sequence length="376" mass="43219">MLDERKKWIESSFDNSRIHLEKKKSDNKYAEKTDKLSLESQKEQLEFFTKKNDLLMSGADTLEVQNNKLGISISERRLELEKMRLEEKEKMFKQGYVSKLELEKSKNNLDISEDMLEKEKTNLELLESRPLEDELKKNDLNLEKTNITLKKLEDDVKTNKIKRNIETKKYERSFKKAKMDLKQIEDKIEKSILKAPIDGMLMHVEGWAGKPRVGTRVWSGMTIVKVADFSKLRIKGTVDEKRIDSIKVGNKVLIKVGALSGLEIKGTVEEIGKIGKLKDDSDKKGVKEFEVKISLDKQMPSIKPNFSVSFEIITQEIKNCISIPYEFAEKVNGKIKVIKKGFSGNKEMNLDIVASDGDYYYVKEGLDEGDELVPIL</sequence>
<dbReference type="GO" id="GO:0030313">
    <property type="term" value="C:cell envelope"/>
    <property type="evidence" value="ECO:0007669"/>
    <property type="project" value="UniProtKB-SubCell"/>
</dbReference>
<name>A0A2N5ZCX6_MUIH1</name>
<reference evidence="5 6" key="1">
    <citation type="submission" date="2017-11" db="EMBL/GenBank/DDBJ databases">
        <title>Genome-resolved metagenomics identifies genetic mobility, metabolic interactions, and unexpected diversity in perchlorate-reducing communities.</title>
        <authorList>
            <person name="Barnum T.P."/>
            <person name="Figueroa I.A."/>
            <person name="Carlstrom C.I."/>
            <person name="Lucas L.N."/>
            <person name="Engelbrektson A.L."/>
            <person name="Coates J.D."/>
        </authorList>
    </citation>
    <scope>NUCLEOTIDE SEQUENCE [LARGE SCALE GENOMIC DNA]</scope>
    <source>
        <strain evidence="5">BM706</strain>
    </source>
</reference>
<protein>
    <recommendedName>
        <fullName evidence="4">YknX-like beta-barrel domain-containing protein</fullName>
    </recommendedName>
</protein>
<evidence type="ECO:0000259" key="4">
    <source>
        <dbReference type="Pfam" id="PF25990"/>
    </source>
</evidence>
<dbReference type="Gene3D" id="2.40.30.170">
    <property type="match status" value="1"/>
</dbReference>